<evidence type="ECO:0000313" key="4">
    <source>
        <dbReference type="Proteomes" id="UP001422759"/>
    </source>
</evidence>
<evidence type="ECO:0000256" key="2">
    <source>
        <dbReference type="HAMAP-Rule" id="MF_01940"/>
    </source>
</evidence>
<sequence>MAVNPPVVAVQELADAVAPLRALPEAERLRWSGVEGWHLTLAFLGEIPVLDVPKLEELLGRACSEHGVHRLRLAGAGTFGDRVLWGGVEGETWALRRLAEAVRAAVGEAGVETDQYGFHPHLTLARAGSAHGQRRAARRSAAGELQGLAARLEGFRGSEWEASELHLMRSEQGFGPSRYSTLRAWPLARWEE</sequence>
<feature type="short sequence motif" description="HXTX 1" evidence="2">
    <location>
        <begin position="38"/>
        <end position="41"/>
    </location>
</feature>
<dbReference type="PANTHER" id="PTHR35561:SF1">
    <property type="entry name" value="RNA 2',3'-CYCLIC PHOSPHODIESTERASE"/>
    <property type="match status" value="1"/>
</dbReference>
<keyword evidence="4" id="KW-1185">Reference proteome</keyword>
<dbReference type="EMBL" id="BAAANT010000010">
    <property type="protein sequence ID" value="GAA2140072.1"/>
    <property type="molecule type" value="Genomic_DNA"/>
</dbReference>
<reference evidence="4" key="1">
    <citation type="journal article" date="2019" name="Int. J. Syst. Evol. Microbiol.">
        <title>The Global Catalogue of Microorganisms (GCM) 10K type strain sequencing project: providing services to taxonomists for standard genome sequencing and annotation.</title>
        <authorList>
            <consortium name="The Broad Institute Genomics Platform"/>
            <consortium name="The Broad Institute Genome Sequencing Center for Infectious Disease"/>
            <person name="Wu L."/>
            <person name="Ma J."/>
        </authorList>
    </citation>
    <scope>NUCLEOTIDE SEQUENCE [LARGE SCALE GENOMIC DNA]</scope>
    <source>
        <strain evidence="4">JCM 14560</strain>
    </source>
</reference>
<comment type="function">
    <text evidence="2">Hydrolyzes RNA 2',3'-cyclic phosphodiester to an RNA 2'-phosphomonoester.</text>
</comment>
<protein>
    <recommendedName>
        <fullName evidence="2">RNA 2',3'-cyclic phosphodiesterase</fullName>
        <shortName evidence="2">RNA 2',3'-CPDase</shortName>
        <ecNumber evidence="2">3.1.4.58</ecNumber>
    </recommendedName>
</protein>
<comment type="catalytic activity">
    <reaction evidence="2">
        <text>a 3'-end 2',3'-cyclophospho-ribonucleotide-RNA + H2O = a 3'-end 2'-phospho-ribonucleotide-RNA + H(+)</text>
        <dbReference type="Rhea" id="RHEA:11828"/>
        <dbReference type="Rhea" id="RHEA-COMP:10464"/>
        <dbReference type="Rhea" id="RHEA-COMP:17353"/>
        <dbReference type="ChEBI" id="CHEBI:15377"/>
        <dbReference type="ChEBI" id="CHEBI:15378"/>
        <dbReference type="ChEBI" id="CHEBI:83064"/>
        <dbReference type="ChEBI" id="CHEBI:173113"/>
        <dbReference type="EC" id="3.1.4.58"/>
    </reaction>
</comment>
<dbReference type="InterPro" id="IPR004175">
    <property type="entry name" value="RNA_CPDase"/>
</dbReference>
<keyword evidence="1 2" id="KW-0378">Hydrolase</keyword>
<dbReference type="Pfam" id="PF13563">
    <property type="entry name" value="2_5_RNA_ligase2"/>
    <property type="match status" value="1"/>
</dbReference>
<comment type="caution">
    <text evidence="3">The sequence shown here is derived from an EMBL/GenBank/DDBJ whole genome shotgun (WGS) entry which is preliminary data.</text>
</comment>
<dbReference type="HAMAP" id="MF_01940">
    <property type="entry name" value="RNA_CPDase"/>
    <property type="match status" value="1"/>
</dbReference>
<feature type="active site" description="Proton donor" evidence="2">
    <location>
        <position position="38"/>
    </location>
</feature>
<proteinExistence type="inferred from homology"/>
<dbReference type="PANTHER" id="PTHR35561">
    <property type="entry name" value="RNA 2',3'-CYCLIC PHOSPHODIESTERASE"/>
    <property type="match status" value="1"/>
</dbReference>
<evidence type="ECO:0000313" key="3">
    <source>
        <dbReference type="EMBL" id="GAA2140072.1"/>
    </source>
</evidence>
<comment type="similarity">
    <text evidence="2">Belongs to the 2H phosphoesterase superfamily. ThpR family.</text>
</comment>
<organism evidence="3 4">
    <name type="scientific">Kitasatospora kazusensis</name>
    <dbReference type="NCBI Taxonomy" id="407974"/>
    <lineage>
        <taxon>Bacteria</taxon>
        <taxon>Bacillati</taxon>
        <taxon>Actinomycetota</taxon>
        <taxon>Actinomycetes</taxon>
        <taxon>Kitasatosporales</taxon>
        <taxon>Streptomycetaceae</taxon>
        <taxon>Kitasatospora</taxon>
    </lineage>
</organism>
<dbReference type="SUPFAM" id="SSF55144">
    <property type="entry name" value="LigT-like"/>
    <property type="match status" value="1"/>
</dbReference>
<name>A0ABP5L3M3_9ACTN</name>
<dbReference type="Proteomes" id="UP001422759">
    <property type="component" value="Unassembled WGS sequence"/>
</dbReference>
<dbReference type="EC" id="3.1.4.58" evidence="2"/>
<evidence type="ECO:0000256" key="1">
    <source>
        <dbReference type="ARBA" id="ARBA00022801"/>
    </source>
</evidence>
<accession>A0ABP5L3M3</accession>
<dbReference type="InterPro" id="IPR009097">
    <property type="entry name" value="Cyclic_Pdiesterase"/>
</dbReference>
<dbReference type="Gene3D" id="3.90.1140.10">
    <property type="entry name" value="Cyclic phosphodiesterase"/>
    <property type="match status" value="1"/>
</dbReference>
<gene>
    <name evidence="3" type="primary">thpR</name>
    <name evidence="3" type="ORF">GCM10009760_22940</name>
</gene>
<dbReference type="NCBIfam" id="TIGR02258">
    <property type="entry name" value="2_5_ligase"/>
    <property type="match status" value="1"/>
</dbReference>
<feature type="active site" description="Proton acceptor" evidence="2">
    <location>
        <position position="121"/>
    </location>
</feature>
<feature type="short sequence motif" description="HXTX 2" evidence="2">
    <location>
        <begin position="121"/>
        <end position="124"/>
    </location>
</feature>